<dbReference type="InterPro" id="IPR035965">
    <property type="entry name" value="PAS-like_dom_sf"/>
</dbReference>
<name>A0A059FTT3_9PROT</name>
<evidence type="ECO:0000256" key="5">
    <source>
        <dbReference type="ARBA" id="ARBA00022606"/>
    </source>
</evidence>
<keyword evidence="11 18" id="KW-0418">Kinase</keyword>
<evidence type="ECO:0000256" key="10">
    <source>
        <dbReference type="ARBA" id="ARBA00022741"/>
    </source>
</evidence>
<evidence type="ECO:0000256" key="11">
    <source>
        <dbReference type="ARBA" id="ARBA00022777"/>
    </source>
</evidence>
<dbReference type="EMBL" id="ARYK01000001">
    <property type="protein sequence ID" value="KCZ93926.1"/>
    <property type="molecule type" value="Genomic_DNA"/>
</dbReference>
<evidence type="ECO:0000256" key="3">
    <source>
        <dbReference type="ARBA" id="ARBA00022543"/>
    </source>
</evidence>
<keyword evidence="9" id="KW-0677">Repeat</keyword>
<keyword evidence="19" id="KW-1185">Reference proteome</keyword>
<comment type="catalytic activity">
    <reaction evidence="1">
        <text>ATP + protein L-histidine = ADP + protein N-phospho-L-histidine.</text>
        <dbReference type="EC" id="2.7.13.3"/>
    </reaction>
</comment>
<dbReference type="EC" id="2.7.13.3" evidence="2"/>
<accession>A0A059FTT3</accession>
<dbReference type="PROSITE" id="PS50112">
    <property type="entry name" value="PAS"/>
    <property type="match status" value="1"/>
</dbReference>
<keyword evidence="4" id="KW-0597">Phosphoprotein</keyword>
<dbReference type="eggNOG" id="COG3920">
    <property type="taxonomic scope" value="Bacteria"/>
</dbReference>
<keyword evidence="14" id="KW-0843">Virulence</keyword>
<keyword evidence="3" id="KW-0600">Photoreceptor protein</keyword>
<dbReference type="GO" id="GO:0005524">
    <property type="term" value="F:ATP binding"/>
    <property type="evidence" value="ECO:0007669"/>
    <property type="project" value="UniProtKB-KW"/>
</dbReference>
<feature type="domain" description="PAC" evidence="17">
    <location>
        <begin position="94"/>
        <end position="146"/>
    </location>
</feature>
<evidence type="ECO:0000256" key="1">
    <source>
        <dbReference type="ARBA" id="ARBA00000085"/>
    </source>
</evidence>
<dbReference type="PANTHER" id="PTHR41523:SF7">
    <property type="entry name" value="HISTIDINE KINASE"/>
    <property type="match status" value="1"/>
</dbReference>
<dbReference type="SMART" id="SM00086">
    <property type="entry name" value="PAC"/>
    <property type="match status" value="1"/>
</dbReference>
<dbReference type="NCBIfam" id="TIGR00229">
    <property type="entry name" value="sensory_box"/>
    <property type="match status" value="1"/>
</dbReference>
<evidence type="ECO:0000256" key="8">
    <source>
        <dbReference type="ARBA" id="ARBA00022679"/>
    </source>
</evidence>
<reference evidence="18 19" key="1">
    <citation type="journal article" date="2014" name="Antonie Van Leeuwenhoek">
        <title>Hyphomonas beringensis sp. nov. and Hyphomonas chukchiensis sp. nov., isolated from surface seawater of the Bering Sea and Chukchi Sea.</title>
        <authorList>
            <person name="Li C."/>
            <person name="Lai Q."/>
            <person name="Li G."/>
            <person name="Dong C."/>
            <person name="Wang J."/>
            <person name="Liao Y."/>
            <person name="Shao Z."/>
        </authorList>
    </citation>
    <scope>NUCLEOTIDE SEQUENCE [LARGE SCALE GENOMIC DNA]</scope>
    <source>
        <strain evidence="18 19">MHS-2</strain>
    </source>
</reference>
<organism evidence="18 19">
    <name type="scientific">Hyphomonas johnsonii MHS-2</name>
    <dbReference type="NCBI Taxonomy" id="1280950"/>
    <lineage>
        <taxon>Bacteria</taxon>
        <taxon>Pseudomonadati</taxon>
        <taxon>Pseudomonadota</taxon>
        <taxon>Alphaproteobacteria</taxon>
        <taxon>Hyphomonadales</taxon>
        <taxon>Hyphomonadaceae</taxon>
        <taxon>Hyphomonas</taxon>
    </lineage>
</organism>
<dbReference type="InterPro" id="IPR011102">
    <property type="entry name" value="Sig_transdc_His_kinase_HWE"/>
</dbReference>
<keyword evidence="10" id="KW-0547">Nucleotide-binding</keyword>
<evidence type="ECO:0000256" key="4">
    <source>
        <dbReference type="ARBA" id="ARBA00022553"/>
    </source>
</evidence>
<evidence type="ECO:0000256" key="13">
    <source>
        <dbReference type="ARBA" id="ARBA00022991"/>
    </source>
</evidence>
<dbReference type="PROSITE" id="PS50113">
    <property type="entry name" value="PAC"/>
    <property type="match status" value="1"/>
</dbReference>
<evidence type="ECO:0000256" key="12">
    <source>
        <dbReference type="ARBA" id="ARBA00022840"/>
    </source>
</evidence>
<dbReference type="CDD" id="cd00130">
    <property type="entry name" value="PAS"/>
    <property type="match status" value="1"/>
</dbReference>
<sequence>MTDSTPHTSRLALEQRLRESEAIFESTFQNAAIGIAHVGLDGSWLRVNETLCRVVGHPREDLLAMTFQDITHPDDLEADLGLVDKVLAGEIAHYAMDKRFQRADGTYRWTRLTVASKRDLSGKPEFFISMVEDIDDRKRAEARNAVLQQELVHRSRNLLTIIASLTSLLAPSCSTVSEFEGRLLGRIQAMSRANDLLIAGNWKGAPLREVVTSHLNGLLGDRASDVTVEGADFVVNAGGVQCFSLALYELTSNALKYGAFHAPGGSVSIRWDAGGPDTPFRFEWSEHCAGPVTPPETTGFGTTVLSTMAPMAVRGAAETFYRPHGVDWVLTAPSANVLPAPAA</sequence>
<dbReference type="PANTHER" id="PTHR41523">
    <property type="entry name" value="TWO-COMPONENT SYSTEM SENSOR PROTEIN"/>
    <property type="match status" value="1"/>
</dbReference>
<dbReference type="SMART" id="SM00911">
    <property type="entry name" value="HWE_HK"/>
    <property type="match status" value="1"/>
</dbReference>
<keyword evidence="15" id="KW-0675">Receptor</keyword>
<evidence type="ECO:0000256" key="14">
    <source>
        <dbReference type="ARBA" id="ARBA00023026"/>
    </source>
</evidence>
<keyword evidence="6" id="KW-0285">Flavoprotein</keyword>
<evidence type="ECO:0000256" key="7">
    <source>
        <dbReference type="ARBA" id="ARBA00022643"/>
    </source>
</evidence>
<dbReference type="Pfam" id="PF08447">
    <property type="entry name" value="PAS_3"/>
    <property type="match status" value="1"/>
</dbReference>
<dbReference type="InterPro" id="IPR013655">
    <property type="entry name" value="PAS_fold_3"/>
</dbReference>
<dbReference type="RefSeq" id="WP_035612664.1">
    <property type="nucleotide sequence ID" value="NZ_ARYK01000001.1"/>
</dbReference>
<feature type="domain" description="PAS" evidence="16">
    <location>
        <begin position="20"/>
        <end position="90"/>
    </location>
</feature>
<keyword evidence="12" id="KW-0067">ATP-binding</keyword>
<keyword evidence="8" id="KW-0808">Transferase</keyword>
<gene>
    <name evidence="18" type="ORF">HJO_01085</name>
</gene>
<evidence type="ECO:0000313" key="19">
    <source>
        <dbReference type="Proteomes" id="UP000025171"/>
    </source>
</evidence>
<evidence type="ECO:0000313" key="18">
    <source>
        <dbReference type="EMBL" id="KCZ93926.1"/>
    </source>
</evidence>
<evidence type="ECO:0000256" key="9">
    <source>
        <dbReference type="ARBA" id="ARBA00022737"/>
    </source>
</evidence>
<comment type="caution">
    <text evidence="18">The sequence shown here is derived from an EMBL/GenBank/DDBJ whole genome shotgun (WGS) entry which is preliminary data.</text>
</comment>
<proteinExistence type="predicted"/>
<dbReference type="AlphaFoldDB" id="A0A059FTT3"/>
<evidence type="ECO:0000256" key="6">
    <source>
        <dbReference type="ARBA" id="ARBA00022630"/>
    </source>
</evidence>
<keyword evidence="13" id="KW-0157">Chromophore</keyword>
<evidence type="ECO:0000259" key="17">
    <source>
        <dbReference type="PROSITE" id="PS50113"/>
    </source>
</evidence>
<dbReference type="GO" id="GO:0009881">
    <property type="term" value="F:photoreceptor activity"/>
    <property type="evidence" value="ECO:0007669"/>
    <property type="project" value="UniProtKB-KW"/>
</dbReference>
<dbReference type="SUPFAM" id="SSF55785">
    <property type="entry name" value="PYP-like sensor domain (PAS domain)"/>
    <property type="match status" value="1"/>
</dbReference>
<dbReference type="Gene3D" id="3.30.450.20">
    <property type="entry name" value="PAS domain"/>
    <property type="match status" value="1"/>
</dbReference>
<dbReference type="InterPro" id="IPR000014">
    <property type="entry name" value="PAS"/>
</dbReference>
<dbReference type="Proteomes" id="UP000025171">
    <property type="component" value="Unassembled WGS sequence"/>
</dbReference>
<dbReference type="STRING" id="1280950.HJO_01085"/>
<keyword evidence="5" id="KW-0716">Sensory transduction</keyword>
<dbReference type="PATRIC" id="fig|1280950.3.peg.221"/>
<dbReference type="Pfam" id="PF07536">
    <property type="entry name" value="HWE_HK"/>
    <property type="match status" value="1"/>
</dbReference>
<dbReference type="OrthoDB" id="489241at2"/>
<keyword evidence="7" id="KW-0288">FMN</keyword>
<dbReference type="InterPro" id="IPR000700">
    <property type="entry name" value="PAS-assoc_C"/>
</dbReference>
<evidence type="ECO:0000259" key="16">
    <source>
        <dbReference type="PROSITE" id="PS50112"/>
    </source>
</evidence>
<dbReference type="InterPro" id="IPR001610">
    <property type="entry name" value="PAC"/>
</dbReference>
<protein>
    <recommendedName>
        <fullName evidence="2">histidine kinase</fullName>
        <ecNumber evidence="2">2.7.13.3</ecNumber>
    </recommendedName>
</protein>
<dbReference type="GO" id="GO:0004673">
    <property type="term" value="F:protein histidine kinase activity"/>
    <property type="evidence" value="ECO:0007669"/>
    <property type="project" value="UniProtKB-EC"/>
</dbReference>
<evidence type="ECO:0000256" key="2">
    <source>
        <dbReference type="ARBA" id="ARBA00012438"/>
    </source>
</evidence>
<evidence type="ECO:0000256" key="15">
    <source>
        <dbReference type="ARBA" id="ARBA00023170"/>
    </source>
</evidence>
<dbReference type="SMART" id="SM00091">
    <property type="entry name" value="PAS"/>
    <property type="match status" value="1"/>
</dbReference>